<evidence type="ECO:0000256" key="3">
    <source>
        <dbReference type="ARBA" id="ARBA00022679"/>
    </source>
</evidence>
<evidence type="ECO:0000256" key="2">
    <source>
        <dbReference type="ARBA" id="ARBA00022676"/>
    </source>
</evidence>
<keyword evidence="2" id="KW-0328">Glycosyltransferase</keyword>
<feature type="domain" description="Glycosyltransferase 2-like" evidence="4">
    <location>
        <begin position="6"/>
        <end position="134"/>
    </location>
</feature>
<name>A0A2C1LE87_BACCE</name>
<evidence type="ECO:0000313" key="5">
    <source>
        <dbReference type="EMBL" id="PGT96259.1"/>
    </source>
</evidence>
<evidence type="ECO:0000313" key="6">
    <source>
        <dbReference type="Proteomes" id="UP000225766"/>
    </source>
</evidence>
<protein>
    <recommendedName>
        <fullName evidence="4">Glycosyltransferase 2-like domain-containing protein</fullName>
    </recommendedName>
</protein>
<dbReference type="Proteomes" id="UP000225766">
    <property type="component" value="Unassembled WGS sequence"/>
</dbReference>
<dbReference type="RefSeq" id="WP_098841512.1">
    <property type="nucleotide sequence ID" value="NZ_NUMG01000060.1"/>
</dbReference>
<reference evidence="5 6" key="1">
    <citation type="submission" date="2017-09" db="EMBL/GenBank/DDBJ databases">
        <title>Large-scale bioinformatics analysis of Bacillus genomes uncovers conserved roles of natural products in bacterial physiology.</title>
        <authorList>
            <consortium name="Agbiome Team Llc"/>
            <person name="Bleich R.M."/>
            <person name="Grubbs K.J."/>
            <person name="Santa Maria K.C."/>
            <person name="Allen S.E."/>
            <person name="Farag S."/>
            <person name="Shank E.A."/>
            <person name="Bowers A."/>
        </authorList>
    </citation>
    <scope>NUCLEOTIDE SEQUENCE [LARGE SCALE GENOMIC DNA]</scope>
    <source>
        <strain evidence="5 6">AFS040105</strain>
    </source>
</reference>
<dbReference type="Pfam" id="PF00535">
    <property type="entry name" value="Glycos_transf_2"/>
    <property type="match status" value="1"/>
</dbReference>
<sequence length="341" mass="39667">MRPAVSVIIPVYNVGKYLKNCVDSVLNQTNGNFELLLINDGSADNSGILCDEYARRDDRVIVKHINNSGVSNARNLGIKYATGEWILFLDGDDTLEMDVIEKVCKNIKMNESMEMLIGSFKYKKKDGVVYANNNDFYSKGIDIVCDYGLWKIKICMGSFVVKKEIIDRNNICFHERTKYGEDVEFINYCLVNSEKVKVTMDYFMSYIIHNESAIAKVNFDRYDCYESRCRSLKYIQQRYPNYIDIELLYKKYLLPEAIIDTTYLLCGSGVSLFAIKKYLRKNSYYQVIEAVQKDENTPLYLRKKINKFLNNAMLTWGACFLSNQYYYFRGKLGVIKRKVII</sequence>
<comment type="similarity">
    <text evidence="1">Belongs to the glycosyltransferase 2 family.</text>
</comment>
<evidence type="ECO:0000259" key="4">
    <source>
        <dbReference type="Pfam" id="PF00535"/>
    </source>
</evidence>
<dbReference type="CDD" id="cd00761">
    <property type="entry name" value="Glyco_tranf_GTA_type"/>
    <property type="match status" value="1"/>
</dbReference>
<accession>A0A2C1LE87</accession>
<evidence type="ECO:0000256" key="1">
    <source>
        <dbReference type="ARBA" id="ARBA00006739"/>
    </source>
</evidence>
<dbReference type="Gene3D" id="3.90.550.10">
    <property type="entry name" value="Spore Coat Polysaccharide Biosynthesis Protein SpsA, Chain A"/>
    <property type="match status" value="1"/>
</dbReference>
<dbReference type="EMBL" id="NUMG01000060">
    <property type="protein sequence ID" value="PGT96259.1"/>
    <property type="molecule type" value="Genomic_DNA"/>
</dbReference>
<dbReference type="InterPro" id="IPR001173">
    <property type="entry name" value="Glyco_trans_2-like"/>
</dbReference>
<dbReference type="AlphaFoldDB" id="A0A2C1LE87"/>
<dbReference type="PANTHER" id="PTHR22916">
    <property type="entry name" value="GLYCOSYLTRANSFERASE"/>
    <property type="match status" value="1"/>
</dbReference>
<dbReference type="SUPFAM" id="SSF53448">
    <property type="entry name" value="Nucleotide-diphospho-sugar transferases"/>
    <property type="match status" value="1"/>
</dbReference>
<dbReference type="PANTHER" id="PTHR22916:SF51">
    <property type="entry name" value="GLYCOSYLTRANSFERASE EPSH-RELATED"/>
    <property type="match status" value="1"/>
</dbReference>
<dbReference type="InterPro" id="IPR029044">
    <property type="entry name" value="Nucleotide-diphossugar_trans"/>
</dbReference>
<organism evidence="5 6">
    <name type="scientific">Bacillus cereus</name>
    <dbReference type="NCBI Taxonomy" id="1396"/>
    <lineage>
        <taxon>Bacteria</taxon>
        <taxon>Bacillati</taxon>
        <taxon>Bacillota</taxon>
        <taxon>Bacilli</taxon>
        <taxon>Bacillales</taxon>
        <taxon>Bacillaceae</taxon>
        <taxon>Bacillus</taxon>
        <taxon>Bacillus cereus group</taxon>
    </lineage>
</organism>
<gene>
    <name evidence="5" type="ORF">COD19_28230</name>
</gene>
<proteinExistence type="inferred from homology"/>
<comment type="caution">
    <text evidence="5">The sequence shown here is derived from an EMBL/GenBank/DDBJ whole genome shotgun (WGS) entry which is preliminary data.</text>
</comment>
<keyword evidence="3" id="KW-0808">Transferase</keyword>
<dbReference type="GO" id="GO:0016757">
    <property type="term" value="F:glycosyltransferase activity"/>
    <property type="evidence" value="ECO:0007669"/>
    <property type="project" value="UniProtKB-KW"/>
</dbReference>